<dbReference type="OrthoDB" id="1413014at2759"/>
<sequence>MASFIIKNNKSALYNRTAIYNATTRLFSSEGIKYRNNNNTSTLFNNNNNSQQKQFYSTDKESLLKKLINKTNESFSITKQQQQSINLQNIKESLVNQVNQDWNKFVQLFSTKNEDKDVKEDKETKQQQEDKEKKEEDKEEKEQGEKEEKENKEEKKNSNKQQQDGKKKTEFKDDKGVDPNQMLTYIMYGVGAGILFTILSPKSHSHVEHTTFHEFLTTYMGTEKAPTRIVVVNNIAYLYSPDAKVPFSQFPIGDKRVFEEQLEQYQLSKGIDKKNFIRVSYDETIDLRVALIQMAPYLLIGYLMFRSYKSLTAKSGKAGNIFNQGKSTAQKFSKEKSTVSFKDVAGLGEAKVEIEEFVNFLKDSKKYKDIGAKIPRGAILIGPPGTGKTLLAKATAGEANVPFFSTSGSDFVEMYVGVGPARVRDLFEQAKKNAPCIVFIDEIDAIGRARGKGGFSGSNDERENTLNQLLVEMDGFATLKDVVVFAATNRPDILDQALLRPGRFDRQITIDNPDLKSREEIFTVHLKPLVLDKSINYAEKLASLTPGFSGADIGNVCNEAALIAARKNADIITMKHFDAAIDRVIGGLEKKNSVLSPQEKKTVAYHEAGHAVVSWFLEHCNPLLKVSIVPRGVAALGYAQYLPKEQFLHTQEQIFDKICMALGGRIAEQLTFGTITTGAQDDLEKITKMAYSQICLYGMSEKIGPLSYPRKDSSDLSKPFSEETAEIMDEEVRQMLNKASERTMELLVKHKEGLEAVAQLLLEKEVVHFEEIEKVLGPRPFSTVSEGKPFVCKPEKKEEIVNQENDTDRSTTTTTATA</sequence>
<dbReference type="GO" id="GO:0004176">
    <property type="term" value="F:ATP-dependent peptidase activity"/>
    <property type="evidence" value="ECO:0007669"/>
    <property type="project" value="InterPro"/>
</dbReference>
<dbReference type="GO" id="GO:0016887">
    <property type="term" value="F:ATP hydrolysis activity"/>
    <property type="evidence" value="ECO:0007669"/>
    <property type="project" value="InterPro"/>
</dbReference>
<keyword evidence="9" id="KW-0378">Hydrolase</keyword>
<keyword evidence="13" id="KW-0482">Metalloprotease</keyword>
<dbReference type="InterPro" id="IPR050928">
    <property type="entry name" value="ATP-dep_Zn_Metalloprotease"/>
</dbReference>
<keyword evidence="8" id="KW-0547">Nucleotide-binding</keyword>
<dbReference type="HAMAP" id="MF_01458">
    <property type="entry name" value="FtsH"/>
    <property type="match status" value="1"/>
</dbReference>
<evidence type="ECO:0000256" key="8">
    <source>
        <dbReference type="ARBA" id="ARBA00022741"/>
    </source>
</evidence>
<evidence type="ECO:0000256" key="12">
    <source>
        <dbReference type="ARBA" id="ARBA00022989"/>
    </source>
</evidence>
<accession>A0A8J4PSY8</accession>
<keyword evidence="10" id="KW-0862">Zinc</keyword>
<keyword evidence="12" id="KW-1133">Transmembrane helix</keyword>
<dbReference type="NCBIfam" id="TIGR01241">
    <property type="entry name" value="FtsH_fam"/>
    <property type="match status" value="1"/>
</dbReference>
<evidence type="ECO:0000256" key="14">
    <source>
        <dbReference type="ARBA" id="ARBA00023128"/>
    </source>
</evidence>
<keyword evidence="7" id="KW-0479">Metal-binding</keyword>
<dbReference type="SUPFAM" id="SSF140990">
    <property type="entry name" value="FtsH protease domain-like"/>
    <property type="match status" value="1"/>
</dbReference>
<dbReference type="InterPro" id="IPR003593">
    <property type="entry name" value="AAA+_ATPase"/>
</dbReference>
<dbReference type="GO" id="GO:0004222">
    <property type="term" value="F:metalloendopeptidase activity"/>
    <property type="evidence" value="ECO:0007669"/>
    <property type="project" value="InterPro"/>
</dbReference>
<dbReference type="AlphaFoldDB" id="A0A8J4PSY8"/>
<comment type="cofactor">
    <cofactor evidence="1">
        <name>Zn(2+)</name>
        <dbReference type="ChEBI" id="CHEBI:29105"/>
    </cofactor>
</comment>
<keyword evidence="15" id="KW-0472">Membrane</keyword>
<dbReference type="FunFam" id="1.20.58.760:FF:000003">
    <property type="entry name" value="AFG3-like AAA ATPase 2"/>
    <property type="match status" value="1"/>
</dbReference>
<feature type="domain" description="AAA+ ATPase" evidence="17">
    <location>
        <begin position="374"/>
        <end position="514"/>
    </location>
</feature>
<evidence type="ECO:0000256" key="5">
    <source>
        <dbReference type="ARBA" id="ARBA00022670"/>
    </source>
</evidence>
<comment type="subcellular location">
    <subcellularLocation>
        <location evidence="2">Mitochondrion membrane</location>
        <topology evidence="2">Multi-pass membrane protein</topology>
    </subcellularLocation>
</comment>
<dbReference type="Pfam" id="PF17862">
    <property type="entry name" value="AAA_lid_3"/>
    <property type="match status" value="1"/>
</dbReference>
<feature type="region of interest" description="Disordered" evidence="16">
    <location>
        <begin position="115"/>
        <end position="175"/>
    </location>
</feature>
<dbReference type="InterPro" id="IPR005936">
    <property type="entry name" value="FtsH"/>
</dbReference>
<evidence type="ECO:0000313" key="19">
    <source>
        <dbReference type="Proteomes" id="UP000695562"/>
    </source>
</evidence>
<keyword evidence="14" id="KW-0496">Mitochondrion</keyword>
<evidence type="ECO:0000256" key="1">
    <source>
        <dbReference type="ARBA" id="ARBA00001947"/>
    </source>
</evidence>
<evidence type="ECO:0000256" key="3">
    <source>
        <dbReference type="ARBA" id="ARBA00010044"/>
    </source>
</evidence>
<dbReference type="PANTHER" id="PTHR43655">
    <property type="entry name" value="ATP-DEPENDENT PROTEASE"/>
    <property type="match status" value="1"/>
</dbReference>
<evidence type="ECO:0000256" key="4">
    <source>
        <dbReference type="ARBA" id="ARBA00010550"/>
    </source>
</evidence>
<dbReference type="Gene3D" id="3.40.50.300">
    <property type="entry name" value="P-loop containing nucleotide triphosphate hydrolases"/>
    <property type="match status" value="1"/>
</dbReference>
<dbReference type="GO" id="GO:0005745">
    <property type="term" value="C:m-AAA complex"/>
    <property type="evidence" value="ECO:0007669"/>
    <property type="project" value="TreeGrafter"/>
</dbReference>
<keyword evidence="11" id="KW-0067">ATP-binding</keyword>
<protein>
    <recommendedName>
        <fullName evidence="17">AAA+ ATPase domain-containing protein</fullName>
    </recommendedName>
</protein>
<dbReference type="Pfam" id="PF01434">
    <property type="entry name" value="Peptidase_M41"/>
    <property type="match status" value="1"/>
</dbReference>
<evidence type="ECO:0000259" key="17">
    <source>
        <dbReference type="SMART" id="SM00382"/>
    </source>
</evidence>
<keyword evidence="6" id="KW-0812">Transmembrane</keyword>
<dbReference type="SMART" id="SM00382">
    <property type="entry name" value="AAA"/>
    <property type="match status" value="1"/>
</dbReference>
<feature type="region of interest" description="Disordered" evidence="16">
    <location>
        <begin position="796"/>
        <end position="818"/>
    </location>
</feature>
<organism evidence="18 19">
    <name type="scientific">Polysphondylium violaceum</name>
    <dbReference type="NCBI Taxonomy" id="133409"/>
    <lineage>
        <taxon>Eukaryota</taxon>
        <taxon>Amoebozoa</taxon>
        <taxon>Evosea</taxon>
        <taxon>Eumycetozoa</taxon>
        <taxon>Dictyostelia</taxon>
        <taxon>Dictyosteliales</taxon>
        <taxon>Dictyosteliaceae</taxon>
        <taxon>Polysphondylium</taxon>
    </lineage>
</organism>
<dbReference type="FunFam" id="3.40.50.300:FF:000001">
    <property type="entry name" value="ATP-dependent zinc metalloprotease FtsH"/>
    <property type="match status" value="1"/>
</dbReference>
<dbReference type="InterPro" id="IPR003959">
    <property type="entry name" value="ATPase_AAA_core"/>
</dbReference>
<dbReference type="SUPFAM" id="SSF52540">
    <property type="entry name" value="P-loop containing nucleoside triphosphate hydrolases"/>
    <property type="match status" value="1"/>
</dbReference>
<evidence type="ECO:0000256" key="9">
    <source>
        <dbReference type="ARBA" id="ARBA00022801"/>
    </source>
</evidence>
<comment type="similarity">
    <text evidence="3">In the C-terminal section; belongs to the peptidase M41 family.</text>
</comment>
<evidence type="ECO:0000256" key="6">
    <source>
        <dbReference type="ARBA" id="ARBA00022692"/>
    </source>
</evidence>
<dbReference type="GO" id="GO:0005524">
    <property type="term" value="F:ATP binding"/>
    <property type="evidence" value="ECO:0007669"/>
    <property type="project" value="UniProtKB-KW"/>
</dbReference>
<proteinExistence type="inferred from homology"/>
<dbReference type="Gene3D" id="1.20.58.760">
    <property type="entry name" value="Peptidase M41"/>
    <property type="match status" value="1"/>
</dbReference>
<dbReference type="EMBL" id="AJWJ01000171">
    <property type="protein sequence ID" value="KAF2073998.1"/>
    <property type="molecule type" value="Genomic_DNA"/>
</dbReference>
<evidence type="ECO:0000256" key="2">
    <source>
        <dbReference type="ARBA" id="ARBA00004225"/>
    </source>
</evidence>
<gene>
    <name evidence="18" type="ORF">CYY_004705</name>
</gene>
<keyword evidence="19" id="KW-1185">Reference proteome</keyword>
<comment type="caution">
    <text evidence="18">The sequence shown here is derived from an EMBL/GenBank/DDBJ whole genome shotgun (WGS) entry which is preliminary data.</text>
</comment>
<evidence type="ECO:0000256" key="11">
    <source>
        <dbReference type="ARBA" id="ARBA00022840"/>
    </source>
</evidence>
<dbReference type="Gene3D" id="3.40.1690.20">
    <property type="match status" value="1"/>
</dbReference>
<dbReference type="GO" id="GO:0034982">
    <property type="term" value="P:mitochondrial protein processing"/>
    <property type="evidence" value="ECO:0007669"/>
    <property type="project" value="TreeGrafter"/>
</dbReference>
<dbReference type="PANTHER" id="PTHR43655:SF2">
    <property type="entry name" value="AFG3 LIKE MATRIX AAA PEPTIDASE SUBUNIT 2, ISOFORM A"/>
    <property type="match status" value="1"/>
</dbReference>
<dbReference type="InterPro" id="IPR041569">
    <property type="entry name" value="AAA_lid_3"/>
</dbReference>
<evidence type="ECO:0000313" key="18">
    <source>
        <dbReference type="EMBL" id="KAF2073998.1"/>
    </source>
</evidence>
<comment type="similarity">
    <text evidence="4">In the N-terminal section; belongs to the AAA ATPase family.</text>
</comment>
<name>A0A8J4PSY8_9MYCE</name>
<dbReference type="InterPro" id="IPR003960">
    <property type="entry name" value="ATPase_AAA_CS"/>
</dbReference>
<dbReference type="InterPro" id="IPR037219">
    <property type="entry name" value="Peptidase_M41-like"/>
</dbReference>
<keyword evidence="5" id="KW-0645">Protease</keyword>
<dbReference type="Gene3D" id="1.10.8.60">
    <property type="match status" value="1"/>
</dbReference>
<evidence type="ECO:0000256" key="16">
    <source>
        <dbReference type="SAM" id="MobiDB-lite"/>
    </source>
</evidence>
<dbReference type="Proteomes" id="UP000695562">
    <property type="component" value="Unassembled WGS sequence"/>
</dbReference>
<dbReference type="CDD" id="cd19501">
    <property type="entry name" value="RecA-like_FtsH"/>
    <property type="match status" value="1"/>
</dbReference>
<dbReference type="InterPro" id="IPR027417">
    <property type="entry name" value="P-loop_NTPase"/>
</dbReference>
<dbReference type="FunFam" id="1.10.8.60:FF:000019">
    <property type="entry name" value="AFG3-like AAA ATPase 2"/>
    <property type="match status" value="1"/>
</dbReference>
<reference evidence="18" key="1">
    <citation type="submission" date="2020-01" db="EMBL/GenBank/DDBJ databases">
        <title>Development of genomics and gene disruption for Polysphondylium violaceum indicates a role for the polyketide synthase stlB in stalk morphogenesis.</title>
        <authorList>
            <person name="Narita B."/>
            <person name="Kawabe Y."/>
            <person name="Kin K."/>
            <person name="Saito T."/>
            <person name="Gibbs R."/>
            <person name="Kuspa A."/>
            <person name="Muzny D."/>
            <person name="Queller D."/>
            <person name="Richards S."/>
            <person name="Strassman J."/>
            <person name="Sucgang R."/>
            <person name="Worley K."/>
            <person name="Schaap P."/>
        </authorList>
    </citation>
    <scope>NUCLEOTIDE SEQUENCE</scope>
    <source>
        <strain evidence="18">QSvi11</strain>
    </source>
</reference>
<evidence type="ECO:0000256" key="15">
    <source>
        <dbReference type="ARBA" id="ARBA00023136"/>
    </source>
</evidence>
<evidence type="ECO:0000256" key="7">
    <source>
        <dbReference type="ARBA" id="ARBA00022723"/>
    </source>
</evidence>
<evidence type="ECO:0000256" key="10">
    <source>
        <dbReference type="ARBA" id="ARBA00022833"/>
    </source>
</evidence>
<evidence type="ECO:0000256" key="13">
    <source>
        <dbReference type="ARBA" id="ARBA00023049"/>
    </source>
</evidence>
<dbReference type="PROSITE" id="PS00674">
    <property type="entry name" value="AAA"/>
    <property type="match status" value="1"/>
</dbReference>
<dbReference type="GO" id="GO:0046872">
    <property type="term" value="F:metal ion binding"/>
    <property type="evidence" value="ECO:0007669"/>
    <property type="project" value="UniProtKB-KW"/>
</dbReference>
<dbReference type="InterPro" id="IPR000642">
    <property type="entry name" value="Peptidase_M41"/>
</dbReference>
<dbReference type="Pfam" id="PF00004">
    <property type="entry name" value="AAA"/>
    <property type="match status" value="1"/>
</dbReference>